<comment type="catalytic activity">
    <reaction evidence="8">
        <text>Mo-molybdopterin + GTP + H(+) = Mo-molybdopterin guanine dinucleotide + diphosphate</text>
        <dbReference type="Rhea" id="RHEA:34243"/>
        <dbReference type="ChEBI" id="CHEBI:15378"/>
        <dbReference type="ChEBI" id="CHEBI:33019"/>
        <dbReference type="ChEBI" id="CHEBI:37565"/>
        <dbReference type="ChEBI" id="CHEBI:71302"/>
        <dbReference type="ChEBI" id="CHEBI:71310"/>
        <dbReference type="EC" id="2.7.7.77"/>
    </reaction>
</comment>
<dbReference type="OrthoDB" id="28434at2157"/>
<proteinExistence type="inferred from homology"/>
<keyword evidence="4 8" id="KW-0547">Nucleotide-binding</keyword>
<reference evidence="11" key="4">
    <citation type="submission" date="2016-10" db="EMBL/GenBank/DDBJ databases">
        <authorList>
            <person name="de Groot N.N."/>
        </authorList>
    </citation>
    <scope>NUCLEOTIDE SEQUENCE [LARGE SCALE GENOMIC DNA]</scope>
    <source>
        <strain evidence="11">DSM 16632</strain>
    </source>
</reference>
<dbReference type="RefSeq" id="WP_067146213.1">
    <property type="nucleotide sequence ID" value="NZ_CP014265.1"/>
</dbReference>
<protein>
    <recommendedName>
        <fullName evidence="8">Probable molybdenum cofactor guanylyltransferase</fullName>
        <shortName evidence="8">MoCo guanylyltransferase</shortName>
        <ecNumber evidence="8">2.7.7.77</ecNumber>
    </recommendedName>
    <alternativeName>
        <fullName evidence="8">GTP:molybdopterin guanylyltransferase</fullName>
    </alternativeName>
    <alternativeName>
        <fullName evidence="8">Mo-MPT guanylyltransferase</fullName>
    </alternativeName>
    <alternativeName>
        <fullName evidence="8">Molybdopterin guanylyltransferase</fullName>
    </alternativeName>
    <alternativeName>
        <fullName evidence="8">Molybdopterin-guanine dinucleotide synthase</fullName>
        <shortName evidence="8">MGD synthase</shortName>
    </alternativeName>
</protein>
<reference evidence="13" key="3">
    <citation type="submission" date="2016-10" db="EMBL/GenBank/DDBJ databases">
        <authorList>
            <person name="Varghese N."/>
        </authorList>
    </citation>
    <scope>NUCLEOTIDE SEQUENCE [LARGE SCALE GENOMIC DNA]</scope>
    <source>
        <strain evidence="13">DSM 16632</strain>
    </source>
</reference>
<feature type="binding site" evidence="8">
    <location>
        <position position="87"/>
    </location>
    <ligand>
        <name>GTP</name>
        <dbReference type="ChEBI" id="CHEBI:37565"/>
    </ligand>
</feature>
<dbReference type="EMBL" id="FOTL01000031">
    <property type="protein sequence ID" value="SFL72289.1"/>
    <property type="molecule type" value="Genomic_DNA"/>
</dbReference>
<dbReference type="EC" id="2.7.7.77" evidence="8"/>
<dbReference type="Proteomes" id="UP000066376">
    <property type="component" value="Chromosome"/>
</dbReference>
<dbReference type="GO" id="GO:0005737">
    <property type="term" value="C:cytoplasm"/>
    <property type="evidence" value="ECO:0007669"/>
    <property type="project" value="UniProtKB-SubCell"/>
</dbReference>
<dbReference type="InterPro" id="IPR025877">
    <property type="entry name" value="MobA-like_NTP_Trfase"/>
</dbReference>
<evidence type="ECO:0000256" key="2">
    <source>
        <dbReference type="ARBA" id="ARBA00022679"/>
    </source>
</evidence>
<dbReference type="Pfam" id="PF12804">
    <property type="entry name" value="NTP_transf_3"/>
    <property type="match status" value="1"/>
</dbReference>
<dbReference type="KEGG" id="mol:YLM1_0630"/>
<comment type="cofactor">
    <cofactor evidence="8">
        <name>Mg(2+)</name>
        <dbReference type="ChEBI" id="CHEBI:18420"/>
    </cofactor>
</comment>
<dbReference type="InterPro" id="IPR013482">
    <property type="entry name" value="Molybde_CF_guanTrfase"/>
</dbReference>
<keyword evidence="2 8" id="KW-0808">Transferase</keyword>
<dbReference type="Gene3D" id="3.90.550.10">
    <property type="entry name" value="Spore Coat Polysaccharide Biosynthesis Protein SpsA, Chain A"/>
    <property type="match status" value="1"/>
</dbReference>
<comment type="caution">
    <text evidence="8">Lacks conserved residue(s) required for the propagation of feature annotation.</text>
</comment>
<dbReference type="HAMAP" id="MF_00316">
    <property type="entry name" value="MobA"/>
    <property type="match status" value="1"/>
</dbReference>
<keyword evidence="1 8" id="KW-0963">Cytoplasm</keyword>
<evidence type="ECO:0000256" key="3">
    <source>
        <dbReference type="ARBA" id="ARBA00022723"/>
    </source>
</evidence>
<feature type="binding site" evidence="8">
    <location>
        <position position="116"/>
    </location>
    <ligand>
        <name>GTP</name>
        <dbReference type="ChEBI" id="CHEBI:37565"/>
    </ligand>
</feature>
<dbReference type="GO" id="GO:0046872">
    <property type="term" value="F:metal ion binding"/>
    <property type="evidence" value="ECO:0007669"/>
    <property type="project" value="UniProtKB-KW"/>
</dbReference>
<evidence type="ECO:0000256" key="8">
    <source>
        <dbReference type="HAMAP-Rule" id="MF_00316"/>
    </source>
</evidence>
<dbReference type="Proteomes" id="UP000183442">
    <property type="component" value="Unassembled WGS sequence"/>
</dbReference>
<dbReference type="PANTHER" id="PTHR19136:SF81">
    <property type="entry name" value="MOLYBDENUM COFACTOR GUANYLYLTRANSFERASE"/>
    <property type="match status" value="1"/>
</dbReference>
<feature type="domain" description="MobA-like NTP transferase" evidence="9">
    <location>
        <begin position="9"/>
        <end position="133"/>
    </location>
</feature>
<evidence type="ECO:0000313" key="11">
    <source>
        <dbReference type="EMBL" id="SFL72289.1"/>
    </source>
</evidence>
<sequence length="248" mass="28783">MNSQNLYSCIVLSGGMSRRMGQDKGSMIIQDKPMILHILERLNYKINDAIIVLNDSERISNYQTLLNQHCEGNIEDNFDYSLEFVEDEIKGKGPISGIMTGLKNIKTDFALVLPCDSPFISTYFIDTMFNLLIDNLDSDNDVYGIDAIIPFHIKSNKDKFKDNGDFNFDNADEMNLEMKIQNSEPLHSIYKKENLNNINKLLKEDNLYVKSFIRSLNNPCFIEVDNKILFEKDFRNFNRKEDLEDLEF</sequence>
<dbReference type="PANTHER" id="PTHR19136">
    <property type="entry name" value="MOLYBDENUM COFACTOR GUANYLYLTRANSFERASE"/>
    <property type="match status" value="1"/>
</dbReference>
<comment type="similarity">
    <text evidence="8">Belongs to the MobA family.</text>
</comment>
<keyword evidence="7 8" id="KW-0501">Molybdenum cofactor biosynthesis</keyword>
<reference evidence="10 12" key="1">
    <citation type="journal article" date="2016" name="Genome Announc.">
        <title>Draft Genome Sequence of the Rumen Methanogen Methanobrevibacter olleyae YLM1.</title>
        <authorList>
            <person name="Kelly W.J."/>
            <person name="Li D."/>
            <person name="Lambie S.C."/>
            <person name="Cox F."/>
            <person name="Attwood G.T."/>
            <person name="Altermann E."/>
            <person name="Leahy S.C."/>
        </authorList>
    </citation>
    <scope>NUCLEOTIDE SEQUENCE [LARGE SCALE GENOMIC DNA]</scope>
    <source>
        <strain evidence="10 12">YLM1</strain>
    </source>
</reference>
<dbReference type="CDD" id="cd02503">
    <property type="entry name" value="MobA"/>
    <property type="match status" value="1"/>
</dbReference>
<evidence type="ECO:0000256" key="5">
    <source>
        <dbReference type="ARBA" id="ARBA00022842"/>
    </source>
</evidence>
<feature type="binding site" evidence="8">
    <location>
        <position position="116"/>
    </location>
    <ligand>
        <name>Mg(2+)</name>
        <dbReference type="ChEBI" id="CHEBI:18420"/>
    </ligand>
</feature>
<dbReference type="GO" id="GO:0006777">
    <property type="term" value="P:Mo-molybdopterin cofactor biosynthetic process"/>
    <property type="evidence" value="ECO:0007669"/>
    <property type="project" value="UniProtKB-KW"/>
</dbReference>
<keyword evidence="6 8" id="KW-0342">GTP-binding</keyword>
<evidence type="ECO:0000256" key="6">
    <source>
        <dbReference type="ARBA" id="ARBA00023134"/>
    </source>
</evidence>
<feature type="binding site" evidence="8">
    <location>
        <begin position="12"/>
        <end position="14"/>
    </location>
    <ligand>
        <name>GTP</name>
        <dbReference type="ChEBI" id="CHEBI:37565"/>
    </ligand>
</feature>
<dbReference type="AlphaFoldDB" id="A0A126QZG0"/>
<evidence type="ECO:0000256" key="1">
    <source>
        <dbReference type="ARBA" id="ARBA00022490"/>
    </source>
</evidence>
<keyword evidence="3 8" id="KW-0479">Metal-binding</keyword>
<organism evidence="10 12">
    <name type="scientific">Methanobrevibacter olleyae</name>
    <dbReference type="NCBI Taxonomy" id="294671"/>
    <lineage>
        <taxon>Archaea</taxon>
        <taxon>Methanobacteriati</taxon>
        <taxon>Methanobacteriota</taxon>
        <taxon>Methanomada group</taxon>
        <taxon>Methanobacteria</taxon>
        <taxon>Methanobacteriales</taxon>
        <taxon>Methanobacteriaceae</taxon>
        <taxon>Methanobrevibacter</taxon>
    </lineage>
</organism>
<evidence type="ECO:0000259" key="9">
    <source>
        <dbReference type="Pfam" id="PF12804"/>
    </source>
</evidence>
<evidence type="ECO:0000313" key="12">
    <source>
        <dbReference type="Proteomes" id="UP000066376"/>
    </source>
</evidence>
<keyword evidence="12" id="KW-1185">Reference proteome</keyword>
<dbReference type="InterPro" id="IPR029044">
    <property type="entry name" value="Nucleotide-diphossugar_trans"/>
</dbReference>
<evidence type="ECO:0000313" key="13">
    <source>
        <dbReference type="Proteomes" id="UP000183442"/>
    </source>
</evidence>
<evidence type="ECO:0000313" key="10">
    <source>
        <dbReference type="EMBL" id="AMK15187.1"/>
    </source>
</evidence>
<dbReference type="EMBL" id="CP014265">
    <property type="protein sequence ID" value="AMK15187.1"/>
    <property type="molecule type" value="Genomic_DNA"/>
</dbReference>
<dbReference type="GeneID" id="28488926"/>
<dbReference type="STRING" id="294671.YLM1_0630"/>
<accession>A0A126QZG0</accession>
<comment type="domain">
    <text evidence="8">The N-terminal domain determines nucleotide recognition and specific binding, while the C-terminal domain determines the specific binding to the target protein.</text>
</comment>
<dbReference type="SUPFAM" id="SSF53448">
    <property type="entry name" value="Nucleotide-diphospho-sugar transferases"/>
    <property type="match status" value="1"/>
</dbReference>
<feature type="binding site" evidence="8">
    <location>
        <position position="24"/>
    </location>
    <ligand>
        <name>GTP</name>
        <dbReference type="ChEBI" id="CHEBI:37565"/>
    </ligand>
</feature>
<dbReference type="GO" id="GO:0061603">
    <property type="term" value="F:molybdenum cofactor guanylyltransferase activity"/>
    <property type="evidence" value="ECO:0007669"/>
    <property type="project" value="UniProtKB-EC"/>
</dbReference>
<evidence type="ECO:0000256" key="4">
    <source>
        <dbReference type="ARBA" id="ARBA00022741"/>
    </source>
</evidence>
<name>A0A126QZG0_METOL</name>
<evidence type="ECO:0000256" key="7">
    <source>
        <dbReference type="ARBA" id="ARBA00023150"/>
    </source>
</evidence>
<gene>
    <name evidence="8" type="primary">mobA</name>
    <name evidence="11" type="ORF">SAMN02910297_01604</name>
    <name evidence="10" type="ORF">YLM1_0630</name>
</gene>
<comment type="function">
    <text evidence="8">Transfers a GMP moiety from GTP to Mo-molybdopterin (Mo-MPT) cofactor (Moco or molybdenum cofactor) to form Mo-molybdopterin guanine dinucleotide (Mo-MGD) cofactor.</text>
</comment>
<dbReference type="PATRIC" id="fig|294671.3.peg.655"/>
<keyword evidence="5 8" id="KW-0460">Magnesium</keyword>
<comment type="subcellular location">
    <subcellularLocation>
        <location evidence="8">Cytoplasm</location>
    </subcellularLocation>
</comment>
<reference evidence="12" key="2">
    <citation type="submission" date="2016-02" db="EMBL/GenBank/DDBJ databases">
        <title>The draft genome sequence of the rumen methanogen Methanobrevibacter olleyae YLM1.</title>
        <authorList>
            <consortium name="New Zealand Agricultural Greenhouse Gas Research Centre/Pastoral Greenhouse Gas Research Consortium"/>
            <person name="Kelly W.J."/>
            <person name="Li D."/>
            <person name="Lambie S.C."/>
            <person name="Attwood G.T."/>
            <person name="Altermann E."/>
            <person name="Leahy S.C."/>
        </authorList>
    </citation>
    <scope>NUCLEOTIDE SEQUENCE [LARGE SCALE GENOMIC DNA]</scope>
    <source>
        <strain evidence="12">YLM1</strain>
    </source>
</reference>
<dbReference type="GO" id="GO:0005525">
    <property type="term" value="F:GTP binding"/>
    <property type="evidence" value="ECO:0007669"/>
    <property type="project" value="UniProtKB-UniRule"/>
</dbReference>